<dbReference type="EMBL" id="AGEL01000015">
    <property type="protein sequence ID" value="EHO15718.1"/>
    <property type="molecule type" value="Genomic_DNA"/>
</dbReference>
<dbReference type="Pfam" id="PF18975">
    <property type="entry name" value="DUF5711"/>
    <property type="match status" value="1"/>
</dbReference>
<dbReference type="GeneID" id="86941753"/>
<evidence type="ECO:0000313" key="3">
    <source>
        <dbReference type="Proteomes" id="UP000018466"/>
    </source>
</evidence>
<protein>
    <submittedName>
        <fullName evidence="2">Uncharacterized protein</fullName>
    </submittedName>
</protein>
<accession>A0AA37DFM2</accession>
<dbReference type="AlphaFoldDB" id="A0AA37DFM2"/>
<keyword evidence="1" id="KW-0472">Membrane</keyword>
<feature type="transmembrane region" description="Helical" evidence="1">
    <location>
        <begin position="12"/>
        <end position="32"/>
    </location>
</feature>
<sequence length="386" mass="42751">MAEETKSARTIWRGLVRIGIGLLLFLVLLSLYHGRKQYHAYAVINQQDVSQGSLVGYEPFQQGYLKYSKDGVSYISEKNDTYWTSSFEMKDPVIDVNGSYAVIADRSGNTLQIFDEKHGKIGECRTERTLDSASISLSGVVATLEEDSSASYIQFYKKDGSVLDITVKALLEGDGYFTALDLSDDGSQVIAGVAYLEGGKLAGKIVVYDFSDSGGSGREDQMKGGITPYEGENLISEVRYFRNGRAFAASTRGLCFFQVGKNGIEKGWKLAEKQEVIRSLCFDRNYVAIVLNEAEAQDNKPYRVELYNNGGDKVMHANFSEHYTSSFVDRGTVFLIGSDALTVFLQNGTKQFSGAVDFPLVRAARLSGENRYLWLGAAHIKEVRLK</sequence>
<reference evidence="2 3" key="1">
    <citation type="submission" date="2011-10" db="EMBL/GenBank/DDBJ databases">
        <title>The Genome Sequence of Lachnospiraceae bacterium ACC2.</title>
        <authorList>
            <consortium name="The Broad Institute Genome Sequencing Platform"/>
            <person name="Earl A."/>
            <person name="Ward D."/>
            <person name="Feldgarden M."/>
            <person name="Gevers D."/>
            <person name="Sizova M."/>
            <person name="Hazen A."/>
            <person name="Epstein S."/>
            <person name="Young S.K."/>
            <person name="Zeng Q."/>
            <person name="Gargeya S."/>
            <person name="Fitzgerald M."/>
            <person name="Haas B."/>
            <person name="Abouelleil A."/>
            <person name="Alvarado L."/>
            <person name="Arachchi H.M."/>
            <person name="Berlin A."/>
            <person name="Brown A."/>
            <person name="Chapman S.B."/>
            <person name="Chen Z."/>
            <person name="Dunbar C."/>
            <person name="Freedman E."/>
            <person name="Gearin G."/>
            <person name="Goldberg J."/>
            <person name="Griggs A."/>
            <person name="Gujja S."/>
            <person name="Heiman D."/>
            <person name="Howarth C."/>
            <person name="Larson L."/>
            <person name="Lui A."/>
            <person name="MacDonald P.J.P."/>
            <person name="Montmayeur A."/>
            <person name="Murphy C."/>
            <person name="Neiman D."/>
            <person name="Pearson M."/>
            <person name="Priest M."/>
            <person name="Roberts A."/>
            <person name="Saif S."/>
            <person name="Shea T."/>
            <person name="Shenoy N."/>
            <person name="Sisk P."/>
            <person name="Stolte C."/>
            <person name="Sykes S."/>
            <person name="Wortman J."/>
            <person name="Nusbaum C."/>
            <person name="Birren B."/>
        </authorList>
    </citation>
    <scope>NUCLEOTIDE SEQUENCE [LARGE SCALE GENOMIC DNA]</scope>
    <source>
        <strain evidence="2 3">ACC2</strain>
    </source>
</reference>
<organism evidence="2 3">
    <name type="scientific">Stomatobaculum longum</name>
    <dbReference type="NCBI Taxonomy" id="796942"/>
    <lineage>
        <taxon>Bacteria</taxon>
        <taxon>Bacillati</taxon>
        <taxon>Bacillota</taxon>
        <taxon>Clostridia</taxon>
        <taxon>Lachnospirales</taxon>
        <taxon>Lachnospiraceae</taxon>
        <taxon>Stomatobaculum</taxon>
    </lineage>
</organism>
<keyword evidence="3" id="KW-1185">Reference proteome</keyword>
<comment type="caution">
    <text evidence="2">The sequence shown here is derived from an EMBL/GenBank/DDBJ whole genome shotgun (WGS) entry which is preliminary data.</text>
</comment>
<dbReference type="Proteomes" id="UP000018466">
    <property type="component" value="Unassembled WGS sequence"/>
</dbReference>
<dbReference type="RefSeq" id="WP_009533845.1">
    <property type="nucleotide sequence ID" value="NZ_JH590865.1"/>
</dbReference>
<name>A0AA37DFM2_9FIRM</name>
<evidence type="ECO:0000256" key="1">
    <source>
        <dbReference type="SAM" id="Phobius"/>
    </source>
</evidence>
<proteinExistence type="predicted"/>
<gene>
    <name evidence="2" type="ORF">HMPREF9623_02039</name>
</gene>
<evidence type="ECO:0000313" key="2">
    <source>
        <dbReference type="EMBL" id="EHO15718.1"/>
    </source>
</evidence>
<keyword evidence="1" id="KW-0812">Transmembrane</keyword>
<keyword evidence="1" id="KW-1133">Transmembrane helix</keyword>
<dbReference type="SUPFAM" id="SSF75011">
    <property type="entry name" value="3-carboxy-cis,cis-mucoante lactonizing enzyme"/>
    <property type="match status" value="1"/>
</dbReference>
<dbReference type="InterPro" id="IPR043765">
    <property type="entry name" value="DUF5711"/>
</dbReference>